<feature type="signal peptide" evidence="1">
    <location>
        <begin position="1"/>
        <end position="27"/>
    </location>
</feature>
<dbReference type="InterPro" id="IPR050490">
    <property type="entry name" value="Bact_solute-bd_prot1"/>
</dbReference>
<dbReference type="Gene3D" id="3.40.190.10">
    <property type="entry name" value="Periplasmic binding protein-like II"/>
    <property type="match status" value="2"/>
</dbReference>
<protein>
    <submittedName>
        <fullName evidence="2">Raffinose/stachyose/melibiose transport system substrate-binding protein</fullName>
    </submittedName>
</protein>
<proteinExistence type="predicted"/>
<dbReference type="RefSeq" id="WP_179446313.1">
    <property type="nucleotide sequence ID" value="NZ_JACBZS010000001.1"/>
</dbReference>
<gene>
    <name evidence="2" type="ORF">GGQ54_003253</name>
</gene>
<keyword evidence="1" id="KW-0732">Signal</keyword>
<feature type="chain" id="PRO_5039322612" evidence="1">
    <location>
        <begin position="28"/>
        <end position="457"/>
    </location>
</feature>
<reference evidence="2 3" key="1">
    <citation type="submission" date="2020-07" db="EMBL/GenBank/DDBJ databases">
        <title>Sequencing the genomes of 1000 actinobacteria strains.</title>
        <authorList>
            <person name="Klenk H.-P."/>
        </authorList>
    </citation>
    <scope>NUCLEOTIDE SEQUENCE [LARGE SCALE GENOMIC DNA]</scope>
    <source>
        <strain evidence="2 3">DSM 103164</strain>
    </source>
</reference>
<dbReference type="EMBL" id="JACBZS010000001">
    <property type="protein sequence ID" value="NYI72693.1"/>
    <property type="molecule type" value="Genomic_DNA"/>
</dbReference>
<dbReference type="SUPFAM" id="SSF53850">
    <property type="entry name" value="Periplasmic binding protein-like II"/>
    <property type="match status" value="1"/>
</dbReference>
<accession>A0A7Z0IMJ7</accession>
<evidence type="ECO:0000256" key="1">
    <source>
        <dbReference type="SAM" id="SignalP"/>
    </source>
</evidence>
<comment type="caution">
    <text evidence="2">The sequence shown here is derived from an EMBL/GenBank/DDBJ whole genome shotgun (WGS) entry which is preliminary data.</text>
</comment>
<dbReference type="AlphaFoldDB" id="A0A7Z0IMJ7"/>
<evidence type="ECO:0000313" key="2">
    <source>
        <dbReference type="EMBL" id="NYI72693.1"/>
    </source>
</evidence>
<dbReference type="PANTHER" id="PTHR43649">
    <property type="entry name" value="ARABINOSE-BINDING PROTEIN-RELATED"/>
    <property type="match status" value="1"/>
</dbReference>
<keyword evidence="3" id="KW-1185">Reference proteome</keyword>
<dbReference type="Proteomes" id="UP000527616">
    <property type="component" value="Unassembled WGS sequence"/>
</dbReference>
<dbReference type="PROSITE" id="PS51257">
    <property type="entry name" value="PROKAR_LIPOPROTEIN"/>
    <property type="match status" value="1"/>
</dbReference>
<organism evidence="2 3">
    <name type="scientific">Naumannella cuiyingiana</name>
    <dbReference type="NCBI Taxonomy" id="1347891"/>
    <lineage>
        <taxon>Bacteria</taxon>
        <taxon>Bacillati</taxon>
        <taxon>Actinomycetota</taxon>
        <taxon>Actinomycetes</taxon>
        <taxon>Propionibacteriales</taxon>
        <taxon>Propionibacteriaceae</taxon>
        <taxon>Naumannella</taxon>
    </lineage>
</organism>
<evidence type="ECO:0000313" key="3">
    <source>
        <dbReference type="Proteomes" id="UP000527616"/>
    </source>
</evidence>
<name>A0A7Z0IMJ7_9ACTN</name>
<dbReference type="Pfam" id="PF01547">
    <property type="entry name" value="SBP_bac_1"/>
    <property type="match status" value="1"/>
</dbReference>
<dbReference type="InterPro" id="IPR006059">
    <property type="entry name" value="SBP"/>
</dbReference>
<dbReference type="PANTHER" id="PTHR43649:SF12">
    <property type="entry name" value="DIACETYLCHITOBIOSE BINDING PROTEIN DASA"/>
    <property type="match status" value="1"/>
</dbReference>
<sequence length="457" mass="47496">MKHRLPRAALIVASGATLLLSACVPGASGPSAPQEGGPAITAPVTVEEVAALGETTLDVLADSGEEGTLAALEPLYEERYPNVDVRITVKGFDDLMKTVVNVVSSEGAPDVVQGNQGYAVDGALVEAGLIRNLDDVAAAYGWEEQFGAATLEQFRWTEGGAAFGEGALYGVSPVDEFVGVFYNRSELEKLGITTPPKTFEEFQQALAAAKAAGKVPLMLGNSSKYPANQVFSVVQSAFQAPDATRAWITGSGENYANPANLETASIMRQWVEQGYVVEGYDGISPDDAVAKFSAGEGVFLIGGSWNANALAEVGGGDGFGFVAPPVGAGGERTGPGSLGLGWHINAGTQKLPAAVAFVAMLNDPSFAQQLADLNRIPVAADGVTAPNQLFADAMTAAGEIRAGGGATFFVDWATPTMADTAGSRLQELLAGRITPQEYVNAVQADWTDFQEQRATGR</sequence>